<feature type="domain" description="Protein kinase" evidence="4">
    <location>
        <begin position="64"/>
        <end position="443"/>
    </location>
</feature>
<keyword evidence="1 3" id="KW-0547">Nucleotide-binding</keyword>
<dbReference type="InterPro" id="IPR011009">
    <property type="entry name" value="Kinase-like_dom_sf"/>
</dbReference>
<evidence type="ECO:0000259" key="4">
    <source>
        <dbReference type="PROSITE" id="PS50011"/>
    </source>
</evidence>
<dbReference type="EMBL" id="MLAK01000569">
    <property type="protein sequence ID" value="OHT12189.1"/>
    <property type="molecule type" value="Genomic_DNA"/>
</dbReference>
<protein>
    <recommendedName>
        <fullName evidence="4">Protein kinase domain-containing protein</fullName>
    </recommendedName>
</protein>
<evidence type="ECO:0000256" key="1">
    <source>
        <dbReference type="ARBA" id="ARBA00022741"/>
    </source>
</evidence>
<evidence type="ECO:0000256" key="3">
    <source>
        <dbReference type="PROSITE-ProRule" id="PRU10141"/>
    </source>
</evidence>
<dbReference type="PANTHER" id="PTHR24348">
    <property type="entry name" value="SERINE/THREONINE-PROTEIN KINASE UNC-51-RELATED"/>
    <property type="match status" value="1"/>
</dbReference>
<dbReference type="RefSeq" id="XP_068365325.1">
    <property type="nucleotide sequence ID" value="XM_068499963.1"/>
</dbReference>
<comment type="caution">
    <text evidence="5">The sequence shown here is derived from an EMBL/GenBank/DDBJ whole genome shotgun (WGS) entry which is preliminary data.</text>
</comment>
<dbReference type="PROSITE" id="PS00107">
    <property type="entry name" value="PROTEIN_KINASE_ATP"/>
    <property type="match status" value="1"/>
</dbReference>
<dbReference type="VEuPathDB" id="TrichDB:TRFO_18083"/>
<dbReference type="InterPro" id="IPR045269">
    <property type="entry name" value="Atg1-like"/>
</dbReference>
<reference evidence="5" key="1">
    <citation type="submission" date="2016-10" db="EMBL/GenBank/DDBJ databases">
        <authorList>
            <person name="Benchimol M."/>
            <person name="Almeida L.G."/>
            <person name="Vasconcelos A.T."/>
            <person name="Perreira-Neves A."/>
            <person name="Rosa I.A."/>
            <person name="Tasca T."/>
            <person name="Bogo M.R."/>
            <person name="de Souza W."/>
        </authorList>
    </citation>
    <scope>NUCLEOTIDE SEQUENCE [LARGE SCALE GENOMIC DNA]</scope>
    <source>
        <strain evidence="5">K</strain>
    </source>
</reference>
<dbReference type="Gene3D" id="1.10.510.10">
    <property type="entry name" value="Transferase(Phosphotransferase) domain 1"/>
    <property type="match status" value="1"/>
</dbReference>
<dbReference type="InterPro" id="IPR000719">
    <property type="entry name" value="Prot_kinase_dom"/>
</dbReference>
<dbReference type="GO" id="GO:0005737">
    <property type="term" value="C:cytoplasm"/>
    <property type="evidence" value="ECO:0007669"/>
    <property type="project" value="TreeGrafter"/>
</dbReference>
<sequence length="524" mass="59067">MSKTLSNRSYKLFKQKSEKISLFSKIRIMLNYRSRKTLIPHILSTQRIIVEEVRAPKLKKINQYILRFKLGSGSSAKVYLAQDESTGACYAAKAVQVSSSYNRYNYGEYQENMGNFRNKSYDNFHLYASNNHHNNCDDEIPTENDSNSDDNIDNDKNKCSNSNFGLKRSFYGSLGCNTIGNHLGGVLDNNDNNSKNFYGFPNQQRPNDSCSAAGLEREIRIMRQLNHPNIVCLHDVLYASSVDTAYMFIEWADCGTLQDAINRGNQNSYSKGYIDGKYCCMFDEKTFATIFKQVIHGLSYLHSKSIVHKDIKPSNILLFSYGSAKLADFGIGHSFQSAEAVVGSPAYQAPEMFDDEEECEEEIDPTKGDIWSLGVSLYEAAFGTLPYSGNNLYEIVRLIYSSELKIPKNHSFSNLLIDLIKKLLTVDQGKRPTLEEVLEHDFFKQAVDTPNFHELHAMMNARIPKPPTPDVKISKVSAVVCNENFSFASEFRSFSCPGCFPVIPELNSSTTIEKASSLGKVDHI</sequence>
<evidence type="ECO:0000313" key="6">
    <source>
        <dbReference type="Proteomes" id="UP000179807"/>
    </source>
</evidence>
<dbReference type="GO" id="GO:0004674">
    <property type="term" value="F:protein serine/threonine kinase activity"/>
    <property type="evidence" value="ECO:0007669"/>
    <property type="project" value="InterPro"/>
</dbReference>
<dbReference type="SUPFAM" id="SSF56112">
    <property type="entry name" value="Protein kinase-like (PK-like)"/>
    <property type="match status" value="1"/>
</dbReference>
<dbReference type="SMART" id="SM00220">
    <property type="entry name" value="S_TKc"/>
    <property type="match status" value="1"/>
</dbReference>
<dbReference type="PROSITE" id="PS50011">
    <property type="entry name" value="PROTEIN_KINASE_DOM"/>
    <property type="match status" value="1"/>
</dbReference>
<name>A0A1J4KRU7_9EUKA</name>
<dbReference type="AlphaFoldDB" id="A0A1J4KRU7"/>
<evidence type="ECO:0000256" key="2">
    <source>
        <dbReference type="ARBA" id="ARBA00022840"/>
    </source>
</evidence>
<dbReference type="PROSITE" id="PS00108">
    <property type="entry name" value="PROTEIN_KINASE_ST"/>
    <property type="match status" value="1"/>
</dbReference>
<gene>
    <name evidence="5" type="ORF">TRFO_18083</name>
</gene>
<organism evidence="5 6">
    <name type="scientific">Tritrichomonas foetus</name>
    <dbReference type="NCBI Taxonomy" id="1144522"/>
    <lineage>
        <taxon>Eukaryota</taxon>
        <taxon>Metamonada</taxon>
        <taxon>Parabasalia</taxon>
        <taxon>Tritrichomonadida</taxon>
        <taxon>Tritrichomonadidae</taxon>
        <taxon>Tritrichomonas</taxon>
    </lineage>
</organism>
<dbReference type="GeneID" id="94834667"/>
<dbReference type="Pfam" id="PF00069">
    <property type="entry name" value="Pkinase"/>
    <property type="match status" value="1"/>
</dbReference>
<dbReference type="InterPro" id="IPR008271">
    <property type="entry name" value="Ser/Thr_kinase_AS"/>
</dbReference>
<dbReference type="GO" id="GO:0010506">
    <property type="term" value="P:regulation of autophagy"/>
    <property type="evidence" value="ECO:0007669"/>
    <property type="project" value="InterPro"/>
</dbReference>
<dbReference type="Proteomes" id="UP000179807">
    <property type="component" value="Unassembled WGS sequence"/>
</dbReference>
<accession>A0A1J4KRU7</accession>
<dbReference type="Gene3D" id="3.30.200.20">
    <property type="entry name" value="Phosphorylase Kinase, domain 1"/>
    <property type="match status" value="1"/>
</dbReference>
<keyword evidence="6" id="KW-1185">Reference proteome</keyword>
<feature type="binding site" evidence="3">
    <location>
        <position position="93"/>
    </location>
    <ligand>
        <name>ATP</name>
        <dbReference type="ChEBI" id="CHEBI:30616"/>
    </ligand>
</feature>
<dbReference type="InterPro" id="IPR017441">
    <property type="entry name" value="Protein_kinase_ATP_BS"/>
</dbReference>
<keyword evidence="2 3" id="KW-0067">ATP-binding</keyword>
<evidence type="ECO:0000313" key="5">
    <source>
        <dbReference type="EMBL" id="OHT12189.1"/>
    </source>
</evidence>
<dbReference type="GO" id="GO:0005524">
    <property type="term" value="F:ATP binding"/>
    <property type="evidence" value="ECO:0007669"/>
    <property type="project" value="UniProtKB-UniRule"/>
</dbReference>
<proteinExistence type="predicted"/>